<dbReference type="EMBL" id="CADCTZ010000074">
    <property type="protein sequence ID" value="CAA9307161.1"/>
    <property type="molecule type" value="Genomic_DNA"/>
</dbReference>
<gene>
    <name evidence="1" type="ORF">AVDCRST_MAG84-525</name>
</gene>
<dbReference type="AlphaFoldDB" id="A0A6J4KM68"/>
<reference evidence="1" key="1">
    <citation type="submission" date="2020-02" db="EMBL/GenBank/DDBJ databases">
        <authorList>
            <person name="Meier V. D."/>
        </authorList>
    </citation>
    <scope>NUCLEOTIDE SEQUENCE</scope>
    <source>
        <strain evidence="1">AVDCRST_MAG84</strain>
    </source>
</reference>
<evidence type="ECO:0000313" key="1">
    <source>
        <dbReference type="EMBL" id="CAA9307161.1"/>
    </source>
</evidence>
<sequence>MFCSLNSSPAVPTKFLSNYPQTAPDLKNFEMAFCLPMLRIF</sequence>
<proteinExistence type="predicted"/>
<protein>
    <submittedName>
        <fullName evidence="1">Uncharacterized protein</fullName>
    </submittedName>
</protein>
<accession>A0A6J4KM68</accession>
<name>A0A6J4KM68_9CYAN</name>
<organism evidence="1">
    <name type="scientific">uncultured Microcoleus sp</name>
    <dbReference type="NCBI Taxonomy" id="259945"/>
    <lineage>
        <taxon>Bacteria</taxon>
        <taxon>Bacillati</taxon>
        <taxon>Cyanobacteriota</taxon>
        <taxon>Cyanophyceae</taxon>
        <taxon>Oscillatoriophycideae</taxon>
        <taxon>Oscillatoriales</taxon>
        <taxon>Microcoleaceae</taxon>
        <taxon>Microcoleus</taxon>
        <taxon>environmental samples</taxon>
    </lineage>
</organism>